<comment type="function">
    <text evidence="1 6">May be involved in the biosynthesis of molybdopterin.</text>
</comment>
<dbReference type="Gene3D" id="3.40.980.10">
    <property type="entry name" value="MoaB/Mog-like domain"/>
    <property type="match status" value="1"/>
</dbReference>
<evidence type="ECO:0000256" key="3">
    <source>
        <dbReference type="ARBA" id="ARBA00006112"/>
    </source>
</evidence>
<protein>
    <recommendedName>
        <fullName evidence="4 6">Molybdenum cofactor biosynthesis protein B</fullName>
    </recommendedName>
</protein>
<keyword evidence="5 6" id="KW-0501">Molybdenum cofactor biosynthesis</keyword>
<dbReference type="NCBIfam" id="TIGR00177">
    <property type="entry name" value="molyb_syn"/>
    <property type="match status" value="1"/>
</dbReference>
<evidence type="ECO:0000256" key="6">
    <source>
        <dbReference type="PIRNR" id="PIRNR006443"/>
    </source>
</evidence>
<proteinExistence type="inferred from homology"/>
<dbReference type="GO" id="GO:0005829">
    <property type="term" value="C:cytosol"/>
    <property type="evidence" value="ECO:0007669"/>
    <property type="project" value="TreeGrafter"/>
</dbReference>
<dbReference type="AlphaFoldDB" id="A0A368W4F8"/>
<dbReference type="InterPro" id="IPR036425">
    <property type="entry name" value="MoaB/Mog-like_dom_sf"/>
</dbReference>
<comment type="similarity">
    <text evidence="3 6">Belongs to the MoaB/Mog family.</text>
</comment>
<dbReference type="SMART" id="SM00852">
    <property type="entry name" value="MoCF_biosynth"/>
    <property type="match status" value="1"/>
</dbReference>
<comment type="pathway">
    <text evidence="2 6">Cofactor biosynthesis; molybdopterin biosynthesis.</text>
</comment>
<dbReference type="FunFam" id="3.40.980.10:FF:000006">
    <property type="entry name" value="Molybdenum cofactor biosynthesis protein B"/>
    <property type="match status" value="1"/>
</dbReference>
<gene>
    <name evidence="8" type="ORF">DFP97_106148</name>
</gene>
<name>A0A368W4F8_9BACL</name>
<accession>A0A368W4F8</accession>
<dbReference type="UniPathway" id="UPA00344"/>
<evidence type="ECO:0000256" key="1">
    <source>
        <dbReference type="ARBA" id="ARBA00003487"/>
    </source>
</evidence>
<evidence type="ECO:0000256" key="4">
    <source>
        <dbReference type="ARBA" id="ARBA00015262"/>
    </source>
</evidence>
<dbReference type="PIRSF" id="PIRSF006443">
    <property type="entry name" value="MoaB"/>
    <property type="match status" value="1"/>
</dbReference>
<dbReference type="PANTHER" id="PTHR43232:SF2">
    <property type="entry name" value="MOLYBDENUM COFACTOR BIOSYNTHESIS PROTEIN B"/>
    <property type="match status" value="1"/>
</dbReference>
<sequence>MSASVEQHRKEAPSSVNCMIITVSDTRTEETDKSGALLRELLEASGYKVTKYAIVKDEYEEIQYAIRSGSANPSVEAILLNGGTGIAKRDTTYEAVRDLLTKEMHGFGELFRYLSFAEDIGTAAILSRAIAGVYEDTAVFSIPGSSGAVKLAVNRIIIPELRHVMREIYKDLSCGH</sequence>
<dbReference type="PROSITE" id="PS01078">
    <property type="entry name" value="MOCF_BIOSYNTHESIS_1"/>
    <property type="match status" value="1"/>
</dbReference>
<comment type="caution">
    <text evidence="8">The sequence shown here is derived from an EMBL/GenBank/DDBJ whole genome shotgun (WGS) entry which is preliminary data.</text>
</comment>
<dbReference type="PANTHER" id="PTHR43232">
    <property type="entry name" value="MOLYBDENUM COFACTOR BIOSYNTHESIS PROTEIN B"/>
    <property type="match status" value="1"/>
</dbReference>
<dbReference type="Pfam" id="PF00994">
    <property type="entry name" value="MoCF_biosynth"/>
    <property type="match status" value="1"/>
</dbReference>
<evidence type="ECO:0000313" key="8">
    <source>
        <dbReference type="EMBL" id="RCW48448.1"/>
    </source>
</evidence>
<reference evidence="8 9" key="1">
    <citation type="submission" date="2018-07" db="EMBL/GenBank/DDBJ databases">
        <title>Genomic Encyclopedia of Type Strains, Phase III (KMG-III): the genomes of soil and plant-associated and newly described type strains.</title>
        <authorList>
            <person name="Whitman W."/>
        </authorList>
    </citation>
    <scope>NUCLEOTIDE SEQUENCE [LARGE SCALE GENOMIC DNA]</scope>
    <source>
        <strain evidence="8 9">CECT 7506</strain>
    </source>
</reference>
<dbReference type="GO" id="GO:0006777">
    <property type="term" value="P:Mo-molybdopterin cofactor biosynthetic process"/>
    <property type="evidence" value="ECO:0007669"/>
    <property type="project" value="UniProtKB-UniRule"/>
</dbReference>
<dbReference type="InterPro" id="IPR001453">
    <property type="entry name" value="MoaB/Mog_dom"/>
</dbReference>
<dbReference type="InterPro" id="IPR012245">
    <property type="entry name" value="MoaB"/>
</dbReference>
<evidence type="ECO:0000259" key="7">
    <source>
        <dbReference type="SMART" id="SM00852"/>
    </source>
</evidence>
<dbReference type="Proteomes" id="UP000252415">
    <property type="component" value="Unassembled WGS sequence"/>
</dbReference>
<keyword evidence="9" id="KW-1185">Reference proteome</keyword>
<organism evidence="8 9">
    <name type="scientific">Paenibacillus prosopidis</name>
    <dbReference type="NCBI Taxonomy" id="630520"/>
    <lineage>
        <taxon>Bacteria</taxon>
        <taxon>Bacillati</taxon>
        <taxon>Bacillota</taxon>
        <taxon>Bacilli</taxon>
        <taxon>Bacillales</taxon>
        <taxon>Paenibacillaceae</taxon>
        <taxon>Paenibacillus</taxon>
    </lineage>
</organism>
<dbReference type="EMBL" id="QPJD01000006">
    <property type="protein sequence ID" value="RCW48448.1"/>
    <property type="molecule type" value="Genomic_DNA"/>
</dbReference>
<dbReference type="SUPFAM" id="SSF53218">
    <property type="entry name" value="Molybdenum cofactor biosynthesis proteins"/>
    <property type="match status" value="1"/>
</dbReference>
<evidence type="ECO:0000313" key="9">
    <source>
        <dbReference type="Proteomes" id="UP000252415"/>
    </source>
</evidence>
<evidence type="ECO:0000256" key="5">
    <source>
        <dbReference type="ARBA" id="ARBA00023150"/>
    </source>
</evidence>
<feature type="domain" description="MoaB/Mog" evidence="7">
    <location>
        <begin position="19"/>
        <end position="164"/>
    </location>
</feature>
<dbReference type="InterPro" id="IPR008284">
    <property type="entry name" value="MoCF_biosynth_CS"/>
</dbReference>
<evidence type="ECO:0000256" key="2">
    <source>
        <dbReference type="ARBA" id="ARBA00005046"/>
    </source>
</evidence>
<dbReference type="CDD" id="cd00886">
    <property type="entry name" value="MogA_MoaB"/>
    <property type="match status" value="1"/>
</dbReference>